<dbReference type="InParanoid" id="A0A165NXF4"/>
<proteinExistence type="predicted"/>
<dbReference type="Proteomes" id="UP000077266">
    <property type="component" value="Unassembled WGS sequence"/>
</dbReference>
<name>A0A165NXF4_EXIGL</name>
<gene>
    <name evidence="1" type="ORF">EXIGLDRAFT_760855</name>
</gene>
<keyword evidence="2" id="KW-1185">Reference proteome</keyword>
<dbReference type="EMBL" id="KV425894">
    <property type="protein sequence ID" value="KZW01357.1"/>
    <property type="molecule type" value="Genomic_DNA"/>
</dbReference>
<dbReference type="OrthoDB" id="2995388at2759"/>
<sequence length="364" mass="40260">MDVLSGPAQRTVIDVLMAPSQRLRLKRLFIQYSSKKQESIPLFLSAGLTFPALEDLEVKKYGQTSLALLLQAPSLLRLVLSGSNFELSVPLIVSSLVSVSVVGEPNESAARLLATILCQCPALEHLKWNAPCAALTTCTAKQRPLVPLLKTLRIGGSGDSPHNVLRLLHEDRGHVEPVLDMTVEVYEGMDIVGETLELLQQVFYGTGSLLDLRVDVTEQKVVYTWDLPGLWGALATHFAIDRSLQSLRMRTIEWNLFATGFSQHPPTRLSQVHILLCGGLSSIWDTDSSPHQTCTLSIPNLRRIVLLQSFDSVPVVTRVREILSHIECEVSIRVEVCVFRTRTPATLLDGLADKWILCTNCAHV</sequence>
<organism evidence="1 2">
    <name type="scientific">Exidia glandulosa HHB12029</name>
    <dbReference type="NCBI Taxonomy" id="1314781"/>
    <lineage>
        <taxon>Eukaryota</taxon>
        <taxon>Fungi</taxon>
        <taxon>Dikarya</taxon>
        <taxon>Basidiomycota</taxon>
        <taxon>Agaricomycotina</taxon>
        <taxon>Agaricomycetes</taxon>
        <taxon>Auriculariales</taxon>
        <taxon>Exidiaceae</taxon>
        <taxon>Exidia</taxon>
    </lineage>
</organism>
<evidence type="ECO:0008006" key="3">
    <source>
        <dbReference type="Google" id="ProtNLM"/>
    </source>
</evidence>
<evidence type="ECO:0000313" key="2">
    <source>
        <dbReference type="Proteomes" id="UP000077266"/>
    </source>
</evidence>
<reference evidence="1 2" key="1">
    <citation type="journal article" date="2016" name="Mol. Biol. Evol.">
        <title>Comparative Genomics of Early-Diverging Mushroom-Forming Fungi Provides Insights into the Origins of Lignocellulose Decay Capabilities.</title>
        <authorList>
            <person name="Nagy L.G."/>
            <person name="Riley R."/>
            <person name="Tritt A."/>
            <person name="Adam C."/>
            <person name="Daum C."/>
            <person name="Floudas D."/>
            <person name="Sun H."/>
            <person name="Yadav J.S."/>
            <person name="Pangilinan J."/>
            <person name="Larsson K.H."/>
            <person name="Matsuura K."/>
            <person name="Barry K."/>
            <person name="Labutti K."/>
            <person name="Kuo R."/>
            <person name="Ohm R.A."/>
            <person name="Bhattacharya S.S."/>
            <person name="Shirouzu T."/>
            <person name="Yoshinaga Y."/>
            <person name="Martin F.M."/>
            <person name="Grigoriev I.V."/>
            <person name="Hibbett D.S."/>
        </authorList>
    </citation>
    <scope>NUCLEOTIDE SEQUENCE [LARGE SCALE GENOMIC DNA]</scope>
    <source>
        <strain evidence="1 2">HHB12029</strain>
    </source>
</reference>
<protein>
    <recommendedName>
        <fullName evidence="3">F-box domain-containing protein</fullName>
    </recommendedName>
</protein>
<dbReference type="AlphaFoldDB" id="A0A165NXF4"/>
<accession>A0A165NXF4</accession>
<dbReference type="STRING" id="1314781.A0A165NXF4"/>
<evidence type="ECO:0000313" key="1">
    <source>
        <dbReference type="EMBL" id="KZW01357.1"/>
    </source>
</evidence>